<proteinExistence type="predicted"/>
<organism evidence="2 3">
    <name type="scientific">Candidatus Bacteroides intestinipullorum</name>
    <dbReference type="NCBI Taxonomy" id="2838471"/>
    <lineage>
        <taxon>Bacteria</taxon>
        <taxon>Pseudomonadati</taxon>
        <taxon>Bacteroidota</taxon>
        <taxon>Bacteroidia</taxon>
        <taxon>Bacteroidales</taxon>
        <taxon>Bacteroidaceae</taxon>
        <taxon>Bacteroides</taxon>
    </lineage>
</organism>
<protein>
    <submittedName>
        <fullName evidence="2">ATP-binding protein</fullName>
    </submittedName>
</protein>
<keyword evidence="2" id="KW-0067">ATP-binding</keyword>
<keyword evidence="2" id="KW-0547">Nucleotide-binding</keyword>
<reference evidence="2" key="1">
    <citation type="journal article" date="2021" name="PeerJ">
        <title>Extensive microbial diversity within the chicken gut microbiome revealed by metagenomics and culture.</title>
        <authorList>
            <person name="Gilroy R."/>
            <person name="Ravi A."/>
            <person name="Getino M."/>
            <person name="Pursley I."/>
            <person name="Horton D.L."/>
            <person name="Alikhan N.F."/>
            <person name="Baker D."/>
            <person name="Gharbi K."/>
            <person name="Hall N."/>
            <person name="Watson M."/>
            <person name="Adriaenssens E.M."/>
            <person name="Foster-Nyarko E."/>
            <person name="Jarju S."/>
            <person name="Secka A."/>
            <person name="Antonio M."/>
            <person name="Oren A."/>
            <person name="Chaudhuri R.R."/>
            <person name="La Ragione R."/>
            <person name="Hildebrand F."/>
            <person name="Pallen M.J."/>
        </authorList>
    </citation>
    <scope>NUCLEOTIDE SEQUENCE</scope>
    <source>
        <strain evidence="2">B3-3758</strain>
    </source>
</reference>
<dbReference type="Pfam" id="PF08011">
    <property type="entry name" value="PDDEXK_9"/>
    <property type="match status" value="1"/>
</dbReference>
<evidence type="ECO:0000259" key="1">
    <source>
        <dbReference type="Pfam" id="PF09820"/>
    </source>
</evidence>
<evidence type="ECO:0000313" key="2">
    <source>
        <dbReference type="EMBL" id="MBU3813454.1"/>
    </source>
</evidence>
<dbReference type="InterPro" id="IPR012547">
    <property type="entry name" value="PDDEXK_9"/>
</dbReference>
<dbReference type="GO" id="GO:0005524">
    <property type="term" value="F:ATP binding"/>
    <property type="evidence" value="ECO:0007669"/>
    <property type="project" value="UniProtKB-KW"/>
</dbReference>
<dbReference type="InterPro" id="IPR027417">
    <property type="entry name" value="P-loop_NTPase"/>
</dbReference>
<evidence type="ECO:0000313" key="3">
    <source>
        <dbReference type="Proteomes" id="UP000824236"/>
    </source>
</evidence>
<dbReference type="PANTHER" id="PTHR34825:SF2">
    <property type="entry name" value="AAA-ATPASE-LIKE DOMAIN-CONTAINING PROTEIN"/>
    <property type="match status" value="1"/>
</dbReference>
<dbReference type="Pfam" id="PF09820">
    <property type="entry name" value="AAA-ATPase_like"/>
    <property type="match status" value="1"/>
</dbReference>
<feature type="domain" description="AAA-ATPase-like" evidence="1">
    <location>
        <begin position="8"/>
        <end position="230"/>
    </location>
</feature>
<name>A0A9E2KFP2_9BACE</name>
<accession>A0A9E2KFP2</accession>
<dbReference type="Proteomes" id="UP000824236">
    <property type="component" value="Unassembled WGS sequence"/>
</dbReference>
<reference evidence="2" key="2">
    <citation type="submission" date="2021-04" db="EMBL/GenBank/DDBJ databases">
        <authorList>
            <person name="Gilroy R."/>
        </authorList>
    </citation>
    <scope>NUCLEOTIDE SEQUENCE</scope>
    <source>
        <strain evidence="2">B3-3758</strain>
    </source>
</reference>
<dbReference type="AlphaFoldDB" id="A0A9E2KFP2"/>
<dbReference type="SUPFAM" id="SSF52540">
    <property type="entry name" value="P-loop containing nucleoside triphosphate hydrolases"/>
    <property type="match status" value="1"/>
</dbReference>
<comment type="caution">
    <text evidence="2">The sequence shown here is derived from an EMBL/GenBank/DDBJ whole genome shotgun (WGS) entry which is preliminary data.</text>
</comment>
<dbReference type="EMBL" id="JAHLFO010000036">
    <property type="protein sequence ID" value="MBU3813454.1"/>
    <property type="molecule type" value="Genomic_DNA"/>
</dbReference>
<dbReference type="InterPro" id="IPR018631">
    <property type="entry name" value="AAA-ATPase-like_dom"/>
</dbReference>
<dbReference type="PANTHER" id="PTHR34825">
    <property type="entry name" value="CONSERVED PROTEIN, WITH A WEAK D-GALACTARATE DEHYDRATASE/ALTRONATE HYDROLASE DOMAIN"/>
    <property type="match status" value="1"/>
</dbReference>
<sequence length="581" mass="67615">MQAAITIPYAIADYAILRERGYYYVDKTRYIPLLERYSAPVFLRPRRFGKSLLVSTLAYYYDVNEARRFSSLFGDTYVGNHPTGEQNRYMVLRFDFSKMAISDNLAGLERNFNDLLCPVIKECVKSPQRYARFFTDFAFNDERNAAKMLSEVINLVNSRKLPPLYILIDEYDNFTNQLLTAFKDPLYEEVTTGESFLRTFFKVIKSGIGEGSIRTCFCTGVLPVTMDDLTSGYNIAEMLTLKPEFVTMLGFDHEEAATYLRYVMQKYDRRDGSFEEIWTLLLNNYDGYRFLPGASPLFNSTILTYFFKNFAELGGDIPNELVDENLRTDIGWLKRLTITLENVQEMLDALLIDDELLYSQADLRSKFNKRKFFEKQFYPVSLYYLGMTTLKSNYKMCLPNLTMRSIYVDYYNELHQVHDDARRFAPAYERFTKDGCFEPLVMNYFEEYLGQFPAQVFDKVNENFIRCSFYELMSRYLSQCYTFALEMNLPSGRADLVLTGIPGTSFHNDCRVVEFKYFKSKDATSVSDTNVPASDDVKQVNGYARDIHAVFPNYRLRTYVVYLAAGKMCKVWECTDGVSNR</sequence>
<gene>
    <name evidence="2" type="ORF">H9791_02940</name>
</gene>